<sequence length="376" mass="41971">MPELASAEPSAIDVAIKPSEKDWMQAQVKDRMFWFKGFKDNKKGGVVFDDKEVLKKQQGVVKDIMVQLGAQLLSGKLAVRLSLPIRLFEPRSLLDRIPDAWAYAPTLLTKAAHATEPLDRLQHVIAFVVAGLHFCVGQSKPFNPILGETYQCGFPDGTAIFLEHVKHHPPISAFYMEGPNGLYRLSGMCEFEAHLAGNTVVNAQAGQVKIEFANGAVVTYEMPKFKMHGIVLGERMFEFTGDCSFVDTASNLRGTLGMDGNSSFLGKSHADDIKGTIKGGKPVVVSKIGGSWLRSLHFDDRVVWDITTEPVFLPEPVASPLPSDVSFRDDLIMLKRGDLDEAQRHKLLMEEEQRRDQRLRVKEEQKTKKRQSNSKH</sequence>
<keyword evidence="3" id="KW-1185">Reference proteome</keyword>
<evidence type="ECO:0008006" key="4">
    <source>
        <dbReference type="Google" id="ProtNLM"/>
    </source>
</evidence>
<dbReference type="GO" id="GO:0032934">
    <property type="term" value="F:sterol binding"/>
    <property type="evidence" value="ECO:0007669"/>
    <property type="project" value="TreeGrafter"/>
</dbReference>
<evidence type="ECO:0000313" key="3">
    <source>
        <dbReference type="Proteomes" id="UP000481153"/>
    </source>
</evidence>
<dbReference type="GO" id="GO:0005829">
    <property type="term" value="C:cytosol"/>
    <property type="evidence" value="ECO:0007669"/>
    <property type="project" value="TreeGrafter"/>
</dbReference>
<evidence type="ECO:0000256" key="1">
    <source>
        <dbReference type="SAM" id="MobiDB-lite"/>
    </source>
</evidence>
<dbReference type="VEuPathDB" id="FungiDB:AeMF1_017252"/>
<feature type="region of interest" description="Disordered" evidence="1">
    <location>
        <begin position="350"/>
        <end position="376"/>
    </location>
</feature>
<gene>
    <name evidence="2" type="ORF">Ae201684_013839</name>
</gene>
<feature type="compositionally biased region" description="Basic and acidic residues" evidence="1">
    <location>
        <begin position="350"/>
        <end position="366"/>
    </location>
</feature>
<proteinExistence type="predicted"/>
<dbReference type="Pfam" id="PF01237">
    <property type="entry name" value="Oxysterol_BP"/>
    <property type="match status" value="1"/>
</dbReference>
<comment type="caution">
    <text evidence="2">The sequence shown here is derived from an EMBL/GenBank/DDBJ whole genome shotgun (WGS) entry which is preliminary data.</text>
</comment>
<evidence type="ECO:0000313" key="2">
    <source>
        <dbReference type="EMBL" id="KAF0728288.1"/>
    </source>
</evidence>
<name>A0A6G0WLW9_9STRA</name>
<dbReference type="Proteomes" id="UP000481153">
    <property type="component" value="Unassembled WGS sequence"/>
</dbReference>
<dbReference type="SUPFAM" id="SSF144000">
    <property type="entry name" value="Oxysterol-binding protein-like"/>
    <property type="match status" value="1"/>
</dbReference>
<dbReference type="AlphaFoldDB" id="A0A6G0WLW9"/>
<protein>
    <recommendedName>
        <fullName evidence="4">Oxysterol-binding protein</fullName>
    </recommendedName>
</protein>
<dbReference type="EMBL" id="VJMJ01000179">
    <property type="protein sequence ID" value="KAF0728288.1"/>
    <property type="molecule type" value="Genomic_DNA"/>
</dbReference>
<reference evidence="2 3" key="1">
    <citation type="submission" date="2019-07" db="EMBL/GenBank/DDBJ databases">
        <title>Genomics analysis of Aphanomyces spp. identifies a new class of oomycete effector associated with host adaptation.</title>
        <authorList>
            <person name="Gaulin E."/>
        </authorList>
    </citation>
    <scope>NUCLEOTIDE SEQUENCE [LARGE SCALE GENOMIC DNA]</scope>
    <source>
        <strain evidence="2 3">ATCC 201684</strain>
    </source>
</reference>
<feature type="compositionally biased region" description="Basic residues" evidence="1">
    <location>
        <begin position="367"/>
        <end position="376"/>
    </location>
</feature>
<organism evidence="2 3">
    <name type="scientific">Aphanomyces euteiches</name>
    <dbReference type="NCBI Taxonomy" id="100861"/>
    <lineage>
        <taxon>Eukaryota</taxon>
        <taxon>Sar</taxon>
        <taxon>Stramenopiles</taxon>
        <taxon>Oomycota</taxon>
        <taxon>Saprolegniomycetes</taxon>
        <taxon>Saprolegniales</taxon>
        <taxon>Verrucalvaceae</taxon>
        <taxon>Aphanomyces</taxon>
    </lineage>
</organism>
<accession>A0A6G0WLW9</accession>
<dbReference type="PANTHER" id="PTHR10972">
    <property type="entry name" value="OXYSTEROL-BINDING PROTEIN-RELATED"/>
    <property type="match status" value="1"/>
</dbReference>
<dbReference type="InterPro" id="IPR037239">
    <property type="entry name" value="OSBP_sf"/>
</dbReference>
<dbReference type="Gene3D" id="2.40.160.120">
    <property type="match status" value="1"/>
</dbReference>
<dbReference type="PANTHER" id="PTHR10972:SF148">
    <property type="entry name" value="OXYSTEROL-BINDING PROTEIN 9"/>
    <property type="match status" value="1"/>
</dbReference>
<dbReference type="InterPro" id="IPR000648">
    <property type="entry name" value="Oxysterol-bd"/>
</dbReference>
<dbReference type="GO" id="GO:0016020">
    <property type="term" value="C:membrane"/>
    <property type="evidence" value="ECO:0007669"/>
    <property type="project" value="TreeGrafter"/>
</dbReference>